<dbReference type="SUPFAM" id="SSF50630">
    <property type="entry name" value="Acid proteases"/>
    <property type="match status" value="1"/>
</dbReference>
<dbReference type="Proteomes" id="UP000287033">
    <property type="component" value="Unassembled WGS sequence"/>
</dbReference>
<dbReference type="GO" id="GO:0004190">
    <property type="term" value="F:aspartic-type endopeptidase activity"/>
    <property type="evidence" value="ECO:0007669"/>
    <property type="project" value="InterPro"/>
</dbReference>
<dbReference type="GO" id="GO:0006508">
    <property type="term" value="P:proteolysis"/>
    <property type="evidence" value="ECO:0007669"/>
    <property type="project" value="InterPro"/>
</dbReference>
<reference evidence="3 4" key="1">
    <citation type="journal article" date="2018" name="Nat. Ecol. Evol.">
        <title>Shark genomes provide insights into elasmobranch evolution and the origin of vertebrates.</title>
        <authorList>
            <person name="Hara Y"/>
            <person name="Yamaguchi K"/>
            <person name="Onimaru K"/>
            <person name="Kadota M"/>
            <person name="Koyanagi M"/>
            <person name="Keeley SD"/>
            <person name="Tatsumi K"/>
            <person name="Tanaka K"/>
            <person name="Motone F"/>
            <person name="Kageyama Y"/>
            <person name="Nozu R"/>
            <person name="Adachi N"/>
            <person name="Nishimura O"/>
            <person name="Nakagawa R"/>
            <person name="Tanegashima C"/>
            <person name="Kiyatake I"/>
            <person name="Matsumoto R"/>
            <person name="Murakumo K"/>
            <person name="Nishida K"/>
            <person name="Terakita A"/>
            <person name="Kuratani S"/>
            <person name="Sato K"/>
            <person name="Hyodo S Kuraku.S."/>
        </authorList>
    </citation>
    <scope>NUCLEOTIDE SEQUENCE [LARGE SCALE GENOMIC DNA]</scope>
</reference>
<dbReference type="Pfam" id="PF00026">
    <property type="entry name" value="Asp"/>
    <property type="match status" value="1"/>
</dbReference>
<protein>
    <recommendedName>
        <fullName evidence="2">Peptidase A1 domain-containing protein</fullName>
    </recommendedName>
</protein>
<sequence length="88" mass="9549">MTEPGSFFTYAKFDGILSLAASGATTVLESMISQHLVDEPLFSVYLTRQDGQSGSEVVFGGVDSSLYTGQINWVPVTRGADWQILIDK</sequence>
<comment type="similarity">
    <text evidence="1">Belongs to the peptidase A1 family.</text>
</comment>
<name>A0A401SKD7_CHIPU</name>
<dbReference type="InterPro" id="IPR021109">
    <property type="entry name" value="Peptidase_aspartic_dom_sf"/>
</dbReference>
<evidence type="ECO:0000259" key="2">
    <source>
        <dbReference type="PROSITE" id="PS51767"/>
    </source>
</evidence>
<evidence type="ECO:0000313" key="4">
    <source>
        <dbReference type="Proteomes" id="UP000287033"/>
    </source>
</evidence>
<dbReference type="InterPro" id="IPR033121">
    <property type="entry name" value="PEPTIDASE_A1"/>
</dbReference>
<dbReference type="STRING" id="137246.A0A401SKD7"/>
<gene>
    <name evidence="3" type="ORF">chiPu_0009304</name>
</gene>
<dbReference type="OrthoDB" id="771136at2759"/>
<comment type="caution">
    <text evidence="3">The sequence shown here is derived from an EMBL/GenBank/DDBJ whole genome shotgun (WGS) entry which is preliminary data.</text>
</comment>
<dbReference type="OMA" id="PNNIMAN"/>
<evidence type="ECO:0000256" key="1">
    <source>
        <dbReference type="ARBA" id="ARBA00007447"/>
    </source>
</evidence>
<feature type="domain" description="Peptidase A1" evidence="2">
    <location>
        <begin position="1"/>
        <end position="88"/>
    </location>
</feature>
<organism evidence="3 4">
    <name type="scientific">Chiloscyllium punctatum</name>
    <name type="common">Brownbanded bambooshark</name>
    <name type="synonym">Hemiscyllium punctatum</name>
    <dbReference type="NCBI Taxonomy" id="137246"/>
    <lineage>
        <taxon>Eukaryota</taxon>
        <taxon>Metazoa</taxon>
        <taxon>Chordata</taxon>
        <taxon>Craniata</taxon>
        <taxon>Vertebrata</taxon>
        <taxon>Chondrichthyes</taxon>
        <taxon>Elasmobranchii</taxon>
        <taxon>Galeomorphii</taxon>
        <taxon>Galeoidea</taxon>
        <taxon>Orectolobiformes</taxon>
        <taxon>Hemiscylliidae</taxon>
        <taxon>Chiloscyllium</taxon>
    </lineage>
</organism>
<dbReference type="AlphaFoldDB" id="A0A401SKD7"/>
<proteinExistence type="inferred from homology"/>
<evidence type="ECO:0000313" key="3">
    <source>
        <dbReference type="EMBL" id="GCC30850.1"/>
    </source>
</evidence>
<keyword evidence="4" id="KW-1185">Reference proteome</keyword>
<dbReference type="PROSITE" id="PS51767">
    <property type="entry name" value="PEPTIDASE_A1"/>
    <property type="match status" value="1"/>
</dbReference>
<accession>A0A401SKD7</accession>
<dbReference type="InterPro" id="IPR001461">
    <property type="entry name" value="Aspartic_peptidase_A1"/>
</dbReference>
<dbReference type="Gene3D" id="2.40.70.10">
    <property type="entry name" value="Acid Proteases"/>
    <property type="match status" value="1"/>
</dbReference>
<dbReference type="PANTHER" id="PTHR47966">
    <property type="entry name" value="BETA-SITE APP-CLEAVING ENZYME, ISOFORM A-RELATED"/>
    <property type="match status" value="1"/>
</dbReference>
<dbReference type="PANTHER" id="PTHR47966:SF51">
    <property type="entry name" value="BETA-SITE APP-CLEAVING ENZYME, ISOFORM A-RELATED"/>
    <property type="match status" value="1"/>
</dbReference>
<dbReference type="Gene3D" id="2.60.40.1960">
    <property type="match status" value="1"/>
</dbReference>
<dbReference type="EMBL" id="BEZZ01000327">
    <property type="protein sequence ID" value="GCC30850.1"/>
    <property type="molecule type" value="Genomic_DNA"/>
</dbReference>